<evidence type="ECO:0000313" key="9">
    <source>
        <dbReference type="EMBL" id="KAK6740529.1"/>
    </source>
</evidence>
<proteinExistence type="inferred from homology"/>
<dbReference type="SUPFAM" id="SSF51338">
    <property type="entry name" value="Composite domain of metallo-dependent hydrolases"/>
    <property type="match status" value="1"/>
</dbReference>
<keyword evidence="4" id="KW-0479">Metal-binding</keyword>
<dbReference type="CDD" id="cd00854">
    <property type="entry name" value="NagA"/>
    <property type="match status" value="1"/>
</dbReference>
<evidence type="ECO:0000256" key="4">
    <source>
        <dbReference type="ARBA" id="ARBA00022723"/>
    </source>
</evidence>
<dbReference type="InterPro" id="IPR032466">
    <property type="entry name" value="Metal_Hydrolase"/>
</dbReference>
<dbReference type="Proteomes" id="UP001303046">
    <property type="component" value="Unassembled WGS sequence"/>
</dbReference>
<sequence length="501" mass="54305">MKHGAVALIIDEGPSRTATLDAASSEKQYDRSRKATELCWITLRKLYLPDVCMCVSWESCSRLEDLKGQKVLHETAARMMEEQRVTERKLLRSSLLRNLNANATSSFVNAKVLREGKIVWDQVWVRDGKIIDGAAVFYDEKRNPDIQVDCEGHILSPGFIDIQINGGFGVDFSTITSSVEEYKRGIDKVSRQLLSYGVTTFVPTVITSPPHVYSKVLPLLRRRDGSARGAGILGAHVEGPFISPEKKGCHPKQHIREFGNDAVKALLEVYGSTENIAIITIAPELENSEAAIRYMSEKGVLVSLGHSAAGLVAGERAVAAGARCITHLFNAMQSYHHRDPCLIGLLTSKMLGNRTMYYGIISDGIHTHDSALRLAHRTNPEGLIVITDGIAALGMGDGVHKLGDCVVNVNGLHAILEGTETTAGSVASMPYCIKHFAKAARCGLEEALICATEKPATLMGIQGCKGSISIGLDADLVLITEGVDILATYIGGNLVYANKHM</sequence>
<comment type="caution">
    <text evidence="9">The sequence shown here is derived from an EMBL/GenBank/DDBJ whole genome shotgun (WGS) entry which is preliminary data.</text>
</comment>
<dbReference type="Pfam" id="PF01979">
    <property type="entry name" value="Amidohydro_1"/>
    <property type="match status" value="1"/>
</dbReference>
<keyword evidence="10" id="KW-1185">Reference proteome</keyword>
<protein>
    <recommendedName>
        <fullName evidence="3">N-acetylglucosamine-6-phosphate deacetylase</fullName>
        <ecNumber evidence="2">3.5.1.25</ecNumber>
    </recommendedName>
</protein>
<dbReference type="InterPro" id="IPR006680">
    <property type="entry name" value="Amidohydro-rel"/>
</dbReference>
<name>A0ABR1CQC5_NECAM</name>
<gene>
    <name evidence="9" type="primary">Necator_chrIII.g9547</name>
    <name evidence="9" type="ORF">RB195_008782</name>
</gene>
<dbReference type="SUPFAM" id="SSF51556">
    <property type="entry name" value="Metallo-dependent hydrolases"/>
    <property type="match status" value="1"/>
</dbReference>
<evidence type="ECO:0000256" key="7">
    <source>
        <dbReference type="ARBA" id="ARBA00047647"/>
    </source>
</evidence>
<dbReference type="InterPro" id="IPR003764">
    <property type="entry name" value="GlcNAc_6-P_deAcase"/>
</dbReference>
<reference evidence="9 10" key="1">
    <citation type="submission" date="2023-08" db="EMBL/GenBank/DDBJ databases">
        <title>A Necator americanus chromosomal reference genome.</title>
        <authorList>
            <person name="Ilik V."/>
            <person name="Petrzelkova K.J."/>
            <person name="Pardy F."/>
            <person name="Fuh T."/>
            <person name="Niatou-Singa F.S."/>
            <person name="Gouil Q."/>
            <person name="Baker L."/>
            <person name="Ritchie M.E."/>
            <person name="Jex A.R."/>
            <person name="Gazzola D."/>
            <person name="Li H."/>
            <person name="Toshio Fujiwara R."/>
            <person name="Zhan B."/>
            <person name="Aroian R.V."/>
            <person name="Pafco B."/>
            <person name="Schwarz E.M."/>
        </authorList>
    </citation>
    <scope>NUCLEOTIDE SEQUENCE [LARGE SCALE GENOMIC DNA]</scope>
    <source>
        <strain evidence="9 10">Aroian</strain>
        <tissue evidence="9">Whole animal</tissue>
    </source>
</reference>
<keyword evidence="6" id="KW-0119">Carbohydrate metabolism</keyword>
<feature type="domain" description="Amidohydrolase-related" evidence="8">
    <location>
        <begin position="154"/>
        <end position="495"/>
    </location>
</feature>
<comment type="similarity">
    <text evidence="1">Belongs to the metallo-dependent hydrolases superfamily. NagA family.</text>
</comment>
<evidence type="ECO:0000313" key="10">
    <source>
        <dbReference type="Proteomes" id="UP001303046"/>
    </source>
</evidence>
<organism evidence="9 10">
    <name type="scientific">Necator americanus</name>
    <name type="common">Human hookworm</name>
    <dbReference type="NCBI Taxonomy" id="51031"/>
    <lineage>
        <taxon>Eukaryota</taxon>
        <taxon>Metazoa</taxon>
        <taxon>Ecdysozoa</taxon>
        <taxon>Nematoda</taxon>
        <taxon>Chromadorea</taxon>
        <taxon>Rhabditida</taxon>
        <taxon>Rhabditina</taxon>
        <taxon>Rhabditomorpha</taxon>
        <taxon>Strongyloidea</taxon>
        <taxon>Ancylostomatidae</taxon>
        <taxon>Bunostominae</taxon>
        <taxon>Necator</taxon>
    </lineage>
</organism>
<evidence type="ECO:0000256" key="5">
    <source>
        <dbReference type="ARBA" id="ARBA00022801"/>
    </source>
</evidence>
<accession>A0ABR1CQC5</accession>
<evidence type="ECO:0000256" key="2">
    <source>
        <dbReference type="ARBA" id="ARBA00011899"/>
    </source>
</evidence>
<dbReference type="NCBIfam" id="TIGR00221">
    <property type="entry name" value="nagA"/>
    <property type="match status" value="1"/>
</dbReference>
<dbReference type="EC" id="3.5.1.25" evidence="2"/>
<comment type="catalytic activity">
    <reaction evidence="7">
        <text>N-acetyl-D-glucosamine 6-phosphate + H2O = D-glucosamine 6-phosphate + acetate</text>
        <dbReference type="Rhea" id="RHEA:22936"/>
        <dbReference type="ChEBI" id="CHEBI:15377"/>
        <dbReference type="ChEBI" id="CHEBI:30089"/>
        <dbReference type="ChEBI" id="CHEBI:57513"/>
        <dbReference type="ChEBI" id="CHEBI:58725"/>
        <dbReference type="EC" id="3.5.1.25"/>
    </reaction>
</comment>
<evidence type="ECO:0000256" key="1">
    <source>
        <dbReference type="ARBA" id="ARBA00010716"/>
    </source>
</evidence>
<evidence type="ECO:0000256" key="6">
    <source>
        <dbReference type="ARBA" id="ARBA00023277"/>
    </source>
</evidence>
<dbReference type="EMBL" id="JAVFWL010000003">
    <property type="protein sequence ID" value="KAK6740529.1"/>
    <property type="molecule type" value="Genomic_DNA"/>
</dbReference>
<keyword evidence="5" id="KW-0378">Hydrolase</keyword>
<dbReference type="Gene3D" id="2.30.40.10">
    <property type="entry name" value="Urease, subunit C, domain 1"/>
    <property type="match status" value="1"/>
</dbReference>
<dbReference type="Gene3D" id="3.20.20.140">
    <property type="entry name" value="Metal-dependent hydrolases"/>
    <property type="match status" value="1"/>
</dbReference>
<dbReference type="InterPro" id="IPR011059">
    <property type="entry name" value="Metal-dep_hydrolase_composite"/>
</dbReference>
<dbReference type="PANTHER" id="PTHR11113:SF14">
    <property type="entry name" value="N-ACETYLGLUCOSAMINE-6-PHOSPHATE DEACETYLASE"/>
    <property type="match status" value="1"/>
</dbReference>
<evidence type="ECO:0000259" key="8">
    <source>
        <dbReference type="Pfam" id="PF01979"/>
    </source>
</evidence>
<evidence type="ECO:0000256" key="3">
    <source>
        <dbReference type="ARBA" id="ARBA00018029"/>
    </source>
</evidence>
<dbReference type="PANTHER" id="PTHR11113">
    <property type="entry name" value="N-ACETYLGLUCOSAMINE-6-PHOSPHATE DEACETYLASE"/>
    <property type="match status" value="1"/>
</dbReference>